<accession>A0A1J7I7F5</accession>
<feature type="compositionally biased region" description="Low complexity" evidence="1">
    <location>
        <begin position="39"/>
        <end position="51"/>
    </location>
</feature>
<dbReference type="AlphaFoldDB" id="A0A1J7I7F5"/>
<evidence type="ECO:0000313" key="2">
    <source>
        <dbReference type="EMBL" id="OIW23299.1"/>
    </source>
</evidence>
<protein>
    <submittedName>
        <fullName evidence="2">Uncharacterized protein</fullName>
    </submittedName>
</protein>
<feature type="region of interest" description="Disordered" evidence="1">
    <location>
        <begin position="448"/>
        <end position="512"/>
    </location>
</feature>
<dbReference type="Proteomes" id="UP000182658">
    <property type="component" value="Unassembled WGS sequence"/>
</dbReference>
<name>A0A1J7I7F5_9PEZI</name>
<evidence type="ECO:0000256" key="1">
    <source>
        <dbReference type="SAM" id="MobiDB-lite"/>
    </source>
</evidence>
<sequence length="650" mass="70050">MADQSNSSLFVTSPNSLLAPSGTTTGKGRATAPLPQAAETGTITGEGTTSGPDTVAAAVPATGTITGDSTTTSGPDTATATAASNAGPTTASGPSTGPVAAATVTPAPPTGRILRSGRSLSYIGTPSPRATPTSRPTRPTPTTRRPHPTGPTSDPDYVSSDEEMPQSRPRQARRPILRLRPAQAPTPQQPAAQPLLTARALPTRMPERDGDWLASVRDVSDEAKRSTTDVQAKWDRCVGKFWELGRDRFEAGEVEVGGRSTTWDACVHVRPTIAPDAAATGDVRDFCAVATRIFDPILLDLSLSVAYSHLPAKIDSLERKMLKATIDSTRRAIENSLRAPAGANKSQDFPKWRLFWWFGDEISTNVSMLQKISAALNASRKTRRVSFEELTNLLWRKVFAKRGDSEKFPSPTLRDMGEVYAELVEAKVKADEDARQARADVAARRAAIDRAKEERQQRDAAAETEKARGRKRTSRDMFGDDLDDDDLYNVSPRPDKRPRRTAEEAEIEAQLSWDQTALAGAGDESMVHFDESLGLGGAGGEPSPAVSSRRASARSAVETGRRASAVSTVGGGGGDDLDLEELADEVRYAPRSVDSIRGWLGRMRRVDRDLAPPEDPEEIIDEDVRDLLASARSIIGVAVRMMERKVERHG</sequence>
<gene>
    <name evidence="2" type="ORF">CONLIGDRAFT_693921</name>
</gene>
<feature type="compositionally biased region" description="Polar residues" evidence="1">
    <location>
        <begin position="1"/>
        <end position="26"/>
    </location>
</feature>
<feature type="compositionally biased region" description="Low complexity" evidence="1">
    <location>
        <begin position="96"/>
        <end position="105"/>
    </location>
</feature>
<organism evidence="2 3">
    <name type="scientific">Coniochaeta ligniaria NRRL 30616</name>
    <dbReference type="NCBI Taxonomy" id="1408157"/>
    <lineage>
        <taxon>Eukaryota</taxon>
        <taxon>Fungi</taxon>
        <taxon>Dikarya</taxon>
        <taxon>Ascomycota</taxon>
        <taxon>Pezizomycotina</taxon>
        <taxon>Sordariomycetes</taxon>
        <taxon>Sordariomycetidae</taxon>
        <taxon>Coniochaetales</taxon>
        <taxon>Coniochaetaceae</taxon>
        <taxon>Coniochaeta</taxon>
    </lineage>
</organism>
<feature type="compositionally biased region" description="Basic and acidic residues" evidence="1">
    <location>
        <begin position="448"/>
        <end position="467"/>
    </location>
</feature>
<proteinExistence type="predicted"/>
<evidence type="ECO:0000313" key="3">
    <source>
        <dbReference type="Proteomes" id="UP000182658"/>
    </source>
</evidence>
<feature type="region of interest" description="Disordered" evidence="1">
    <location>
        <begin position="1"/>
        <end position="174"/>
    </location>
</feature>
<dbReference type="EMBL" id="KV875107">
    <property type="protein sequence ID" value="OIW23299.1"/>
    <property type="molecule type" value="Genomic_DNA"/>
</dbReference>
<dbReference type="STRING" id="1408157.A0A1J7I7F5"/>
<feature type="compositionally biased region" description="Polar residues" evidence="1">
    <location>
        <begin position="86"/>
        <end position="95"/>
    </location>
</feature>
<dbReference type="InParanoid" id="A0A1J7I7F5"/>
<feature type="compositionally biased region" description="Low complexity" evidence="1">
    <location>
        <begin position="60"/>
        <end position="84"/>
    </location>
</feature>
<reference evidence="2 3" key="1">
    <citation type="submission" date="2016-10" db="EMBL/GenBank/DDBJ databases">
        <title>Draft genome sequence of Coniochaeta ligniaria NRRL30616, a lignocellulolytic fungus for bioabatement of inhibitors in plant biomass hydrolysates.</title>
        <authorList>
            <consortium name="DOE Joint Genome Institute"/>
            <person name="Jimenez D.J."/>
            <person name="Hector R.E."/>
            <person name="Riley R."/>
            <person name="Sun H."/>
            <person name="Grigoriev I.V."/>
            <person name="Van Elsas J.D."/>
            <person name="Nichols N.N."/>
        </authorList>
    </citation>
    <scope>NUCLEOTIDE SEQUENCE [LARGE SCALE GENOMIC DNA]</scope>
    <source>
        <strain evidence="2 3">NRRL 30616</strain>
    </source>
</reference>
<keyword evidence="3" id="KW-1185">Reference proteome</keyword>
<feature type="compositionally biased region" description="Low complexity" evidence="1">
    <location>
        <begin position="125"/>
        <end position="143"/>
    </location>
</feature>